<feature type="domain" description="Metallo-beta-lactamase" evidence="11">
    <location>
        <begin position="361"/>
        <end position="543"/>
    </location>
</feature>
<dbReference type="SMART" id="SM00849">
    <property type="entry name" value="Lactamase_B"/>
    <property type="match status" value="1"/>
</dbReference>
<dbReference type="Gene3D" id="3.60.15.10">
    <property type="entry name" value="Ribonuclease Z/Hydroxyacylglutathione hydrolase-like"/>
    <property type="match status" value="2"/>
</dbReference>
<comment type="caution">
    <text evidence="12">The sequence shown here is derived from an EMBL/GenBank/DDBJ whole genome shotgun (WGS) entry which is preliminary data.</text>
</comment>
<evidence type="ECO:0000256" key="6">
    <source>
        <dbReference type="ARBA" id="ARBA00022722"/>
    </source>
</evidence>
<dbReference type="PANTHER" id="PTHR12553:SF49">
    <property type="entry name" value="ZINC PHOSPHODIESTERASE ELAC PROTEIN 2"/>
    <property type="match status" value="1"/>
</dbReference>
<keyword evidence="7" id="KW-0479">Metal-binding</keyword>
<accession>A0ABR2HAB7</accession>
<organism evidence="12 13">
    <name type="scientific">Tritrichomonas musculus</name>
    <dbReference type="NCBI Taxonomy" id="1915356"/>
    <lineage>
        <taxon>Eukaryota</taxon>
        <taxon>Metamonada</taxon>
        <taxon>Parabasalia</taxon>
        <taxon>Tritrichomonadida</taxon>
        <taxon>Tritrichomonadidae</taxon>
        <taxon>Tritrichomonas</taxon>
    </lineage>
</organism>
<evidence type="ECO:0000313" key="13">
    <source>
        <dbReference type="Proteomes" id="UP001470230"/>
    </source>
</evidence>
<dbReference type="SUPFAM" id="SSF56281">
    <property type="entry name" value="Metallo-hydrolase/oxidoreductase"/>
    <property type="match status" value="2"/>
</dbReference>
<evidence type="ECO:0000256" key="5">
    <source>
        <dbReference type="ARBA" id="ARBA00022694"/>
    </source>
</evidence>
<comment type="similarity">
    <text evidence="3">Belongs to the RNase Z family.</text>
</comment>
<evidence type="ECO:0000313" key="12">
    <source>
        <dbReference type="EMBL" id="KAK8843179.1"/>
    </source>
</evidence>
<keyword evidence="6" id="KW-0540">Nuclease</keyword>
<dbReference type="InterPro" id="IPR036866">
    <property type="entry name" value="RibonucZ/Hydroxyglut_hydro"/>
</dbReference>
<dbReference type="EC" id="3.1.26.11" evidence="4"/>
<evidence type="ECO:0000256" key="3">
    <source>
        <dbReference type="ARBA" id="ARBA00007823"/>
    </source>
</evidence>
<keyword evidence="9" id="KW-0378">Hydrolase</keyword>
<keyword evidence="10" id="KW-0862">Zinc</keyword>
<evidence type="ECO:0000256" key="10">
    <source>
        <dbReference type="ARBA" id="ARBA00022833"/>
    </source>
</evidence>
<evidence type="ECO:0000259" key="11">
    <source>
        <dbReference type="SMART" id="SM00849"/>
    </source>
</evidence>
<dbReference type="Pfam" id="PF12706">
    <property type="entry name" value="Lactamase_B_2"/>
    <property type="match status" value="1"/>
</dbReference>
<dbReference type="InterPro" id="IPR027794">
    <property type="entry name" value="tRNase_Z_dom"/>
</dbReference>
<comment type="cofactor">
    <cofactor evidence="2">
        <name>Zn(2+)</name>
        <dbReference type="ChEBI" id="CHEBI:29105"/>
    </cofactor>
</comment>
<dbReference type="InterPro" id="IPR001279">
    <property type="entry name" value="Metallo-B-lactamas"/>
</dbReference>
<keyword evidence="5" id="KW-0819">tRNA processing</keyword>
<evidence type="ECO:0000256" key="7">
    <source>
        <dbReference type="ARBA" id="ARBA00022723"/>
    </source>
</evidence>
<dbReference type="Pfam" id="PF13691">
    <property type="entry name" value="Lactamase_B_4"/>
    <property type="match status" value="1"/>
</dbReference>
<evidence type="ECO:0000256" key="4">
    <source>
        <dbReference type="ARBA" id="ARBA00012477"/>
    </source>
</evidence>
<dbReference type="EMBL" id="JAPFFF010000036">
    <property type="protein sequence ID" value="KAK8843179.1"/>
    <property type="molecule type" value="Genomic_DNA"/>
</dbReference>
<keyword evidence="13" id="KW-1185">Reference proteome</keyword>
<evidence type="ECO:0000256" key="9">
    <source>
        <dbReference type="ARBA" id="ARBA00022801"/>
    </source>
</evidence>
<evidence type="ECO:0000256" key="8">
    <source>
        <dbReference type="ARBA" id="ARBA00022759"/>
    </source>
</evidence>
<gene>
    <name evidence="12" type="ORF">M9Y10_025376</name>
</gene>
<keyword evidence="8" id="KW-0255">Endonuclease</keyword>
<dbReference type="PANTHER" id="PTHR12553">
    <property type="entry name" value="ZINC PHOSPHODIESTERASE ELAC PROTEIN 2"/>
    <property type="match status" value="1"/>
</dbReference>
<evidence type="ECO:0000256" key="2">
    <source>
        <dbReference type="ARBA" id="ARBA00001947"/>
    </source>
</evidence>
<protein>
    <recommendedName>
        <fullName evidence="4">ribonuclease Z</fullName>
        <ecNumber evidence="4">3.1.26.11</ecNumber>
    </recommendedName>
</protein>
<comment type="catalytic activity">
    <reaction evidence="1">
        <text>Endonucleolytic cleavage of RNA, removing extra 3' nucleotides from tRNA precursor, generating 3' termini of tRNAs. A 3'-hydroxy group is left at the tRNA terminus and a 5'-phosphoryl group is left at the trailer molecule.</text>
        <dbReference type="EC" id="3.1.26.11"/>
    </reaction>
</comment>
<sequence>MKIDLLVVTGRTLDTNPCFLIQCENQYYVFNFPDQTQRVFMEYKWKMIKIKQIFLTDTTSSSIGGLPGMILTTYTGEKSPFGFTAPDNFSEILRQQILYRNVPDAFPAVSSGEYSDSFLRVTPIKLPSTVAYSVKLCDEPGKFDVQKAKALGLKPGPLFKKLTQGESVTLDDGTVVEPSMCVGKPIPGAKILVIDVRDEGELGGLPGVFAGDDELSSYDVIVHFTRPQLLCSDAYQGFFGGVGRDYKRRRNSGQVQLCFQESAQVTFRSSYQLYTDITSRRLLLSDRDDQKQVKLKEPFVSGDIGFDYSIVPSSKRKTSNVAPCKMKVDASLPFDFELPTVESFAVTFFGTGCNMPTKLRNVAGILVHLKEGFVVLDAGEGFTGQLFRRFGRINGENVIKNLLFVWTSHSHGDHVFGLHQLLECHQRLTNRRITVMSDEAIIDDLKSRGDFNADYLNRDTKNYEVEDVKLESFPVEHVEGSHGCVLTVGGAWRVAYSGDHSAAKDDFVQRVGRCDLLIHEASFSDDMEKEALDRNHSTIGQAIDAGDRLQAKFIVLTHFSARYKLENCNISSENILFAFDFLSFRFEDAAATCEKCRNAFLEILKADAEDEQ</sequence>
<reference evidence="12 13" key="1">
    <citation type="submission" date="2024-04" db="EMBL/GenBank/DDBJ databases">
        <title>Tritrichomonas musculus Genome.</title>
        <authorList>
            <person name="Alves-Ferreira E."/>
            <person name="Grigg M."/>
            <person name="Lorenzi H."/>
            <person name="Galac M."/>
        </authorList>
    </citation>
    <scope>NUCLEOTIDE SEQUENCE [LARGE SCALE GENOMIC DNA]</scope>
    <source>
        <strain evidence="12 13">EAF2021</strain>
    </source>
</reference>
<name>A0ABR2HAB7_9EUKA</name>
<proteinExistence type="inferred from homology"/>
<dbReference type="InterPro" id="IPR047151">
    <property type="entry name" value="RNZ2-like"/>
</dbReference>
<dbReference type="Proteomes" id="UP001470230">
    <property type="component" value="Unassembled WGS sequence"/>
</dbReference>
<evidence type="ECO:0000256" key="1">
    <source>
        <dbReference type="ARBA" id="ARBA00000402"/>
    </source>
</evidence>